<dbReference type="AlphaFoldDB" id="A0A9D1TIB4"/>
<comment type="caution">
    <text evidence="2">The sequence shown here is derived from an EMBL/GenBank/DDBJ whole genome shotgun (WGS) entry which is preliminary data.</text>
</comment>
<protein>
    <recommendedName>
        <fullName evidence="4">Bypass of forespore C C-terminal domain-containing protein</fullName>
    </recommendedName>
</protein>
<feature type="chain" id="PRO_5039391682" description="Bypass of forespore C C-terminal domain-containing protein" evidence="1">
    <location>
        <begin position="34"/>
        <end position="112"/>
    </location>
</feature>
<accession>A0A9D1TIB4</accession>
<sequence>MYTKLSPVKKAILYSFILTAIISTCLSVHSVHAAPKTQTTAAPVSDESSIITYYATVIGNYVVIYKDGDTEPMMTTDIDVRTLPEADKKLLKQGIILSDETAISNFLEDYGS</sequence>
<feature type="signal peptide" evidence="1">
    <location>
        <begin position="1"/>
        <end position="33"/>
    </location>
</feature>
<dbReference type="EMBL" id="DXIE01000043">
    <property type="protein sequence ID" value="HIV62683.1"/>
    <property type="molecule type" value="Genomic_DNA"/>
</dbReference>
<evidence type="ECO:0000313" key="3">
    <source>
        <dbReference type="Proteomes" id="UP000886808"/>
    </source>
</evidence>
<reference evidence="2" key="1">
    <citation type="journal article" date="2021" name="PeerJ">
        <title>Extensive microbial diversity within the chicken gut microbiome revealed by metagenomics and culture.</title>
        <authorList>
            <person name="Gilroy R."/>
            <person name="Ravi A."/>
            <person name="Getino M."/>
            <person name="Pursley I."/>
            <person name="Horton D.L."/>
            <person name="Alikhan N.F."/>
            <person name="Baker D."/>
            <person name="Gharbi K."/>
            <person name="Hall N."/>
            <person name="Watson M."/>
            <person name="Adriaenssens E.M."/>
            <person name="Foster-Nyarko E."/>
            <person name="Jarju S."/>
            <person name="Secka A."/>
            <person name="Antonio M."/>
            <person name="Oren A."/>
            <person name="Chaudhuri R.R."/>
            <person name="La Ragione R."/>
            <person name="Hildebrand F."/>
            <person name="Pallen M.J."/>
        </authorList>
    </citation>
    <scope>NUCLEOTIDE SEQUENCE</scope>
    <source>
        <strain evidence="2">CHK193-4272</strain>
    </source>
</reference>
<dbReference type="Proteomes" id="UP000886808">
    <property type="component" value="Unassembled WGS sequence"/>
</dbReference>
<evidence type="ECO:0000256" key="1">
    <source>
        <dbReference type="SAM" id="SignalP"/>
    </source>
</evidence>
<proteinExistence type="predicted"/>
<gene>
    <name evidence="2" type="ORF">H9746_07585</name>
</gene>
<reference evidence="2" key="2">
    <citation type="submission" date="2021-04" db="EMBL/GenBank/DDBJ databases">
        <authorList>
            <person name="Gilroy R."/>
        </authorList>
    </citation>
    <scope>NUCLEOTIDE SEQUENCE</scope>
    <source>
        <strain evidence="2">CHK193-4272</strain>
    </source>
</reference>
<evidence type="ECO:0008006" key="4">
    <source>
        <dbReference type="Google" id="ProtNLM"/>
    </source>
</evidence>
<name>A0A9D1TIB4_9FIRM</name>
<keyword evidence="1" id="KW-0732">Signal</keyword>
<organism evidence="2 3">
    <name type="scientific">Candidatus Butyricicoccus avistercoris</name>
    <dbReference type="NCBI Taxonomy" id="2838518"/>
    <lineage>
        <taxon>Bacteria</taxon>
        <taxon>Bacillati</taxon>
        <taxon>Bacillota</taxon>
        <taxon>Clostridia</taxon>
        <taxon>Eubacteriales</taxon>
        <taxon>Butyricicoccaceae</taxon>
        <taxon>Butyricicoccus</taxon>
    </lineage>
</organism>
<evidence type="ECO:0000313" key="2">
    <source>
        <dbReference type="EMBL" id="HIV62683.1"/>
    </source>
</evidence>